<accession>A0A919UDZ5</accession>
<dbReference type="PANTHER" id="PTHR43383">
    <property type="entry name" value="NODULIN 6"/>
    <property type="match status" value="1"/>
</dbReference>
<dbReference type="InterPro" id="IPR032466">
    <property type="entry name" value="Metal_Hydrolase"/>
</dbReference>
<dbReference type="GO" id="GO:0016787">
    <property type="term" value="F:hydrolase activity"/>
    <property type="evidence" value="ECO:0007669"/>
    <property type="project" value="InterPro"/>
</dbReference>
<dbReference type="PANTHER" id="PTHR43383:SF2">
    <property type="entry name" value="AMIDOHYDROLASE 2 FAMILY PROTEIN"/>
    <property type="match status" value="1"/>
</dbReference>
<gene>
    <name evidence="2" type="ORF">Dsi01nite_100580</name>
</gene>
<feature type="domain" description="Amidohydrolase-related" evidence="1">
    <location>
        <begin position="121"/>
        <end position="359"/>
    </location>
</feature>
<evidence type="ECO:0000259" key="1">
    <source>
        <dbReference type="Pfam" id="PF04909"/>
    </source>
</evidence>
<dbReference type="AlphaFoldDB" id="A0A919UDZ5"/>
<dbReference type="Gene3D" id="3.20.20.140">
    <property type="entry name" value="Metal-dependent hydrolases"/>
    <property type="match status" value="1"/>
</dbReference>
<dbReference type="InterPro" id="IPR006680">
    <property type="entry name" value="Amidohydro-rel"/>
</dbReference>
<dbReference type="EMBL" id="BONQ01000167">
    <property type="protein sequence ID" value="GIG52017.1"/>
    <property type="molecule type" value="Genomic_DNA"/>
</dbReference>
<sequence length="374" mass="39572">MAVLIDAHCHTVVAGELDAAAFELACTEAHLPAPAGTSYLDSQVGLAVRRWCAPALGLPRHAEIGDYLARRSAVGWRAATRTLLRSAGFETLLVDTGLDGPDRLDTATLGDLAGAAVREVVRLEAVAEHVASTGVDAAGFAAALAGVLERRTAHAVAVKSIIAYRAGLAVPAERPAAAEVRRAAGDWLRGGGGRLTDPVLLRHVLWAGVDTGLPLQVHTGFGDRDLALPAADPAHLQPFLGAVDGPVVLLHCYPYHRQAGWLAQVYPHVYLDVGLTVGHLGVRAGAVLAECFELAPFGKVLFSTDAYLLPELYLIGAAQFRHSLRRMLDAWRADDAISAADAARLTERVCAGTARRVYALAAGGQRRPVRRRSS</sequence>
<dbReference type="SUPFAM" id="SSF51556">
    <property type="entry name" value="Metallo-dependent hydrolases"/>
    <property type="match status" value="1"/>
</dbReference>
<keyword evidence="3" id="KW-1185">Reference proteome</keyword>
<evidence type="ECO:0000313" key="2">
    <source>
        <dbReference type="EMBL" id="GIG52017.1"/>
    </source>
</evidence>
<reference evidence="2" key="1">
    <citation type="submission" date="2021-01" db="EMBL/GenBank/DDBJ databases">
        <title>Whole genome shotgun sequence of Dactylosporangium siamense NBRC 106093.</title>
        <authorList>
            <person name="Komaki H."/>
            <person name="Tamura T."/>
        </authorList>
    </citation>
    <scope>NUCLEOTIDE SEQUENCE</scope>
    <source>
        <strain evidence="2">NBRC 106093</strain>
    </source>
</reference>
<proteinExistence type="predicted"/>
<comment type="caution">
    <text evidence="2">The sequence shown here is derived from an EMBL/GenBank/DDBJ whole genome shotgun (WGS) entry which is preliminary data.</text>
</comment>
<evidence type="ECO:0000313" key="3">
    <source>
        <dbReference type="Proteomes" id="UP000660611"/>
    </source>
</evidence>
<dbReference type="Pfam" id="PF04909">
    <property type="entry name" value="Amidohydro_2"/>
    <property type="match status" value="1"/>
</dbReference>
<dbReference type="Proteomes" id="UP000660611">
    <property type="component" value="Unassembled WGS sequence"/>
</dbReference>
<protein>
    <submittedName>
        <fullName evidence="2">Amidohydrolase</fullName>
    </submittedName>
</protein>
<organism evidence="2 3">
    <name type="scientific">Dactylosporangium siamense</name>
    <dbReference type="NCBI Taxonomy" id="685454"/>
    <lineage>
        <taxon>Bacteria</taxon>
        <taxon>Bacillati</taxon>
        <taxon>Actinomycetota</taxon>
        <taxon>Actinomycetes</taxon>
        <taxon>Micromonosporales</taxon>
        <taxon>Micromonosporaceae</taxon>
        <taxon>Dactylosporangium</taxon>
    </lineage>
</organism>
<name>A0A919UDZ5_9ACTN</name>
<dbReference type="RefSeq" id="WP_239136981.1">
    <property type="nucleotide sequence ID" value="NZ_BAAAVW010000026.1"/>
</dbReference>